<sequence length="1002" mass="110134">MDEAFQRKVYKILRSNCDAPRVLFVTEFPLVIERHDTHKRVYVVSTRLFTYLIKEKGFKLYARWANRYLLVSLEQQKIAIHADVQSSDTAGDATSSIETGQEEFRDVVLTAGSVLEASAIERALSLLVRNAQRAAEQLAAEEGEDPDAVAGGDADAADSPPASDHSDDEGAGDSTLPRPGKAAAGRADAGVGLAMAPSRYIAITSLVDGEFADYTTLRTAYMKREEEALLKDLDAFVKDNEGQVEALCQNHYTVFIHAAQQCLAISEKDAQFVGEELSGATALVRSAVVDMRQVAANLILCRSTRDNLMKARGLLARCMAVAEYLETAESQLKREQLIGAITSLQELVRLSAPLAEYAIGEYVLHVRVPALTTSVFHIAVVKLNAWLKLLRDSANLIGKATLAWRGCIAAGQTTKKVVVAEGGNYWWLVEHFASASITFADFDQGALIASISNGAGIQRVFTELRRDEYFVKYYVEGRAQQAKADLFHCPLALDGVSSADVAADFESFCATALGFMLIEDIVYSATYPHVQSSAEVLRTWDRITQVITDRSMRISHALLPDPNYTASVVRLFATLRSLTQHAAENCKSVELSPVALSHVAETLSDTLVSLWLQSACVECTQLVLMDALDPSIVNSPAEFESYVSRFYLNKCPLLELPVPPRYTAGALTLPYSIMVPLIGEKAAELLTRCYSIISMDHVAVVRQSEMNNVDEMLLKYISVLFRTVSETLQGQLMSISSRSILQFSVFISSCSTMPVIVSCIEQQFMLRWQGSYSGGERQTMGTPKLLSASAAPFARCVQKGIEALMQACVEELTERLRPAATLNFWRRHIDCRTGKRKSDGDDGVGDCMQFFLGLIPKMKMILQSAVVRSIMGTVITHIGQGMQTAVEGAVKSAYAEGERDFALLRDVVKEFAQQCATLVPVWQRRLTDMLPDITAAQRFPMQINMVVDDLNAWLAPREAQYQHEKANQPQLMAGIEGATKAVTKGFQAVGKTVTATANVFKK</sequence>
<dbReference type="Pfam" id="PF20651">
    <property type="entry name" value="EXOC6_Sec15_N"/>
    <property type="match status" value="1"/>
</dbReference>
<feature type="compositionally biased region" description="Low complexity" evidence="1">
    <location>
        <begin position="148"/>
        <end position="163"/>
    </location>
</feature>
<dbReference type="InterPro" id="IPR007225">
    <property type="entry name" value="EXOC6/Sec15"/>
</dbReference>
<dbReference type="GO" id="GO:0000145">
    <property type="term" value="C:exocyst"/>
    <property type="evidence" value="ECO:0007669"/>
    <property type="project" value="TreeGrafter"/>
</dbReference>
<keyword evidence="4" id="KW-1185">Reference proteome</keyword>
<feature type="domain" description="Exocyst complex component EXOC6/Sec15 N-terminal" evidence="2">
    <location>
        <begin position="233"/>
        <end position="400"/>
    </location>
</feature>
<evidence type="ECO:0000313" key="4">
    <source>
        <dbReference type="Proteomes" id="UP000015354"/>
    </source>
</evidence>
<proteinExistence type="predicted"/>
<dbReference type="Proteomes" id="UP000015354">
    <property type="component" value="Unassembled WGS sequence"/>
</dbReference>
<dbReference type="PANTHER" id="PTHR12702">
    <property type="entry name" value="SEC15"/>
    <property type="match status" value="1"/>
</dbReference>
<dbReference type="InterPro" id="IPR048359">
    <property type="entry name" value="EXOC6_Sec15_N"/>
</dbReference>
<dbReference type="Gene3D" id="1.10.357.30">
    <property type="entry name" value="Exocyst complex subunit Sec15 C-terminal domain, N-terminal subdomain"/>
    <property type="match status" value="1"/>
</dbReference>
<name>S9V9P1_9TRYP</name>
<dbReference type="PANTHER" id="PTHR12702:SF0">
    <property type="entry name" value="EXOCYST COMPLEX COMPONENT 6"/>
    <property type="match status" value="1"/>
</dbReference>
<dbReference type="EMBL" id="ATMH01009339">
    <property type="protein sequence ID" value="EPY19680.1"/>
    <property type="molecule type" value="Genomic_DNA"/>
</dbReference>
<evidence type="ECO:0000256" key="1">
    <source>
        <dbReference type="SAM" id="MobiDB-lite"/>
    </source>
</evidence>
<dbReference type="GO" id="GO:0016020">
    <property type="term" value="C:membrane"/>
    <property type="evidence" value="ECO:0007669"/>
    <property type="project" value="TreeGrafter"/>
</dbReference>
<dbReference type="OrthoDB" id="10267033at2759"/>
<organism evidence="3 4">
    <name type="scientific">Strigomonas culicis</name>
    <dbReference type="NCBI Taxonomy" id="28005"/>
    <lineage>
        <taxon>Eukaryota</taxon>
        <taxon>Discoba</taxon>
        <taxon>Euglenozoa</taxon>
        <taxon>Kinetoplastea</taxon>
        <taxon>Metakinetoplastina</taxon>
        <taxon>Trypanosomatida</taxon>
        <taxon>Trypanosomatidae</taxon>
        <taxon>Strigomonadinae</taxon>
        <taxon>Strigomonas</taxon>
    </lineage>
</organism>
<dbReference type="GO" id="GO:0006886">
    <property type="term" value="P:intracellular protein transport"/>
    <property type="evidence" value="ECO:0007669"/>
    <property type="project" value="InterPro"/>
</dbReference>
<evidence type="ECO:0000313" key="3">
    <source>
        <dbReference type="EMBL" id="EPY19680.1"/>
    </source>
</evidence>
<dbReference type="AlphaFoldDB" id="S9V9P1"/>
<evidence type="ECO:0000259" key="2">
    <source>
        <dbReference type="Pfam" id="PF20651"/>
    </source>
</evidence>
<dbReference type="InterPro" id="IPR042045">
    <property type="entry name" value="EXOC6/Sec15_C_dom1"/>
</dbReference>
<dbReference type="GO" id="GO:0006893">
    <property type="term" value="P:Golgi to plasma membrane transport"/>
    <property type="evidence" value="ECO:0007669"/>
    <property type="project" value="TreeGrafter"/>
</dbReference>
<gene>
    <name evidence="3" type="ORF">STCU_09339</name>
</gene>
<protein>
    <recommendedName>
        <fullName evidence="2">Exocyst complex component EXOC6/Sec15 N-terminal domain-containing protein</fullName>
    </recommendedName>
</protein>
<accession>S9V9P1</accession>
<reference evidence="3 4" key="1">
    <citation type="journal article" date="2013" name="PLoS ONE">
        <title>Predicting the Proteins of Angomonas deanei, Strigomonas culicis and Their Respective Endosymbionts Reveals New Aspects of the Trypanosomatidae Family.</title>
        <authorList>
            <person name="Motta M.C."/>
            <person name="Martins A.C."/>
            <person name="de Souza S.S."/>
            <person name="Catta-Preta C.M."/>
            <person name="Silva R."/>
            <person name="Klein C.C."/>
            <person name="de Almeida L.G."/>
            <person name="de Lima Cunha O."/>
            <person name="Ciapina L.P."/>
            <person name="Brocchi M."/>
            <person name="Colabardini A.C."/>
            <person name="de Araujo Lima B."/>
            <person name="Machado C.R."/>
            <person name="de Almeida Soares C.M."/>
            <person name="Probst C.M."/>
            <person name="de Menezes C.B."/>
            <person name="Thompson C.E."/>
            <person name="Bartholomeu D.C."/>
            <person name="Gradia D.F."/>
            <person name="Pavoni D.P."/>
            <person name="Grisard E.C."/>
            <person name="Fantinatti-Garboggini F."/>
            <person name="Marchini F.K."/>
            <person name="Rodrigues-Luiz G.F."/>
            <person name="Wagner G."/>
            <person name="Goldman G.H."/>
            <person name="Fietto J.L."/>
            <person name="Elias M.C."/>
            <person name="Goldman M.H."/>
            <person name="Sagot M.F."/>
            <person name="Pereira M."/>
            <person name="Stoco P.H."/>
            <person name="de Mendonca-Neto R.P."/>
            <person name="Teixeira S.M."/>
            <person name="Maciel T.E."/>
            <person name="de Oliveira Mendes T.A."/>
            <person name="Urmenyi T.P."/>
            <person name="de Souza W."/>
            <person name="Schenkman S."/>
            <person name="de Vasconcelos A.T."/>
        </authorList>
    </citation>
    <scope>NUCLEOTIDE SEQUENCE [LARGE SCALE GENOMIC DNA]</scope>
</reference>
<feature type="region of interest" description="Disordered" evidence="1">
    <location>
        <begin position="137"/>
        <end position="183"/>
    </location>
</feature>
<dbReference type="GO" id="GO:0090522">
    <property type="term" value="P:vesicle tethering involved in exocytosis"/>
    <property type="evidence" value="ECO:0007669"/>
    <property type="project" value="InterPro"/>
</dbReference>
<comment type="caution">
    <text evidence="3">The sequence shown here is derived from an EMBL/GenBank/DDBJ whole genome shotgun (WGS) entry which is preliminary data.</text>
</comment>